<keyword evidence="2" id="KW-0378">Hydrolase</keyword>
<dbReference type="PANTHER" id="PTHR11614">
    <property type="entry name" value="PHOSPHOLIPASE-RELATED"/>
    <property type="match status" value="1"/>
</dbReference>
<keyword evidence="3" id="KW-1185">Reference proteome</keyword>
<dbReference type="Proteomes" id="UP001342826">
    <property type="component" value="Unassembled WGS sequence"/>
</dbReference>
<name>A0ABU6NZ71_9BACI</name>
<dbReference type="InterPro" id="IPR051044">
    <property type="entry name" value="MAG_DAG_Lipase"/>
</dbReference>
<reference evidence="2 3" key="1">
    <citation type="submission" date="2023-03" db="EMBL/GenBank/DDBJ databases">
        <title>Bacillus Genome Sequencing.</title>
        <authorList>
            <person name="Dunlap C."/>
        </authorList>
    </citation>
    <scope>NUCLEOTIDE SEQUENCE [LARGE SCALE GENOMIC DNA]</scope>
    <source>
        <strain evidence="2 3">NRS-1717</strain>
    </source>
</reference>
<dbReference type="GO" id="GO:0016787">
    <property type="term" value="F:hydrolase activity"/>
    <property type="evidence" value="ECO:0007669"/>
    <property type="project" value="UniProtKB-KW"/>
</dbReference>
<organism evidence="2 3">
    <name type="scientific">Metabacillus fastidiosus</name>
    <dbReference type="NCBI Taxonomy" id="1458"/>
    <lineage>
        <taxon>Bacteria</taxon>
        <taxon>Bacillati</taxon>
        <taxon>Bacillota</taxon>
        <taxon>Bacilli</taxon>
        <taxon>Bacillales</taxon>
        <taxon>Bacillaceae</taxon>
        <taxon>Metabacillus</taxon>
    </lineage>
</organism>
<evidence type="ECO:0000313" key="3">
    <source>
        <dbReference type="Proteomes" id="UP001342826"/>
    </source>
</evidence>
<dbReference type="InterPro" id="IPR029058">
    <property type="entry name" value="AB_hydrolase_fold"/>
</dbReference>
<evidence type="ECO:0000313" key="2">
    <source>
        <dbReference type="EMBL" id="MED4402331.1"/>
    </source>
</evidence>
<dbReference type="InterPro" id="IPR022742">
    <property type="entry name" value="Hydrolase_4"/>
</dbReference>
<dbReference type="EMBL" id="JARTFS010000011">
    <property type="protein sequence ID" value="MED4402331.1"/>
    <property type="molecule type" value="Genomic_DNA"/>
</dbReference>
<dbReference type="InterPro" id="IPR000073">
    <property type="entry name" value="AB_hydrolase_1"/>
</dbReference>
<dbReference type="RefSeq" id="WP_328015384.1">
    <property type="nucleotide sequence ID" value="NZ_JARTFS010000011.1"/>
</dbReference>
<protein>
    <submittedName>
        <fullName evidence="2">Alpha/beta hydrolase</fullName>
    </submittedName>
</protein>
<dbReference type="SUPFAM" id="SSF53474">
    <property type="entry name" value="alpha/beta-Hydrolases"/>
    <property type="match status" value="1"/>
</dbReference>
<accession>A0ABU6NZ71</accession>
<gene>
    <name evidence="2" type="ORF">P9271_13500</name>
</gene>
<sequence>MEKITELIEKLRESSFDTNRNLDIYLNFYNLESDHIEHCYEFVECSGERIFVQTFSPLNPVAVTYVVHGYFDHAGSMSNLINYLTRRKHKVITYDLQGHGLSSGKRSMITDFSEYVDVFKEIYERKKESNSLPAYVISHSTGGAITIEYLFQYGSPFQKVILVSPLVRSYAWNLSKLGFTFMSSVTNELNRMFKNNSSNEEYLQFVKKDPLQHNKVPLDWFKSLIAWNERIKEYLPLDEKLFVIQGDKDRTVDWKHNLSFIKGKFPECKIQIVSGGDHQLFNENEELLLKMFEYMDKILKEKK</sequence>
<feature type="domain" description="Serine aminopeptidase S33" evidence="1">
    <location>
        <begin position="60"/>
        <end position="285"/>
    </location>
</feature>
<dbReference type="Pfam" id="PF12146">
    <property type="entry name" value="Hydrolase_4"/>
    <property type="match status" value="1"/>
</dbReference>
<evidence type="ECO:0000259" key="1">
    <source>
        <dbReference type="Pfam" id="PF12146"/>
    </source>
</evidence>
<proteinExistence type="predicted"/>
<comment type="caution">
    <text evidence="2">The sequence shown here is derived from an EMBL/GenBank/DDBJ whole genome shotgun (WGS) entry which is preliminary data.</text>
</comment>
<dbReference type="PRINTS" id="PR00111">
    <property type="entry name" value="ABHYDROLASE"/>
</dbReference>
<dbReference type="Gene3D" id="3.40.50.1820">
    <property type="entry name" value="alpha/beta hydrolase"/>
    <property type="match status" value="1"/>
</dbReference>